<evidence type="ECO:0000256" key="1">
    <source>
        <dbReference type="SAM" id="Phobius"/>
    </source>
</evidence>
<feature type="transmembrane region" description="Helical" evidence="1">
    <location>
        <begin position="183"/>
        <end position="202"/>
    </location>
</feature>
<dbReference type="EMBL" id="CDMY01000293">
    <property type="protein sequence ID" value="CEL99995.1"/>
    <property type="molecule type" value="Genomic_DNA"/>
</dbReference>
<reference evidence="2 3" key="1">
    <citation type="submission" date="2014-11" db="EMBL/GenBank/DDBJ databases">
        <authorList>
            <person name="Zhu J."/>
            <person name="Qi W."/>
            <person name="Song R."/>
        </authorList>
    </citation>
    <scope>NUCLEOTIDE SEQUENCE [LARGE SCALE GENOMIC DNA]</scope>
</reference>
<keyword evidence="1" id="KW-1133">Transmembrane helix</keyword>
<keyword evidence="1" id="KW-0812">Transmembrane</keyword>
<dbReference type="InParanoid" id="A0A0G4EQD0"/>
<dbReference type="PhylomeDB" id="A0A0G4EQD0"/>
<dbReference type="Proteomes" id="UP000041254">
    <property type="component" value="Unassembled WGS sequence"/>
</dbReference>
<evidence type="ECO:0000313" key="2">
    <source>
        <dbReference type="EMBL" id="CEL99995.1"/>
    </source>
</evidence>
<dbReference type="VEuPathDB" id="CryptoDB:Vbra_4115"/>
<organism evidence="2 3">
    <name type="scientific">Vitrella brassicaformis (strain CCMP3155)</name>
    <dbReference type="NCBI Taxonomy" id="1169540"/>
    <lineage>
        <taxon>Eukaryota</taxon>
        <taxon>Sar</taxon>
        <taxon>Alveolata</taxon>
        <taxon>Colpodellida</taxon>
        <taxon>Vitrellaceae</taxon>
        <taxon>Vitrella</taxon>
    </lineage>
</organism>
<feature type="transmembrane region" description="Helical" evidence="1">
    <location>
        <begin position="141"/>
        <end position="160"/>
    </location>
</feature>
<sequence>MTPIRSIDKGAAEECVPTAAEQAHERIPPYRSMLSTSTAHTTTAIAIDDYSKGCFASEGGGEGAPDVTHGREEKAIAASVVEFRNAAGYEANFEEFPTTLEYKIVRGPDGSTREVVVGTHFNPEPLWSTMQRIGKMMLRQLAAALCVSALAISTLLMYWFSSTLAAVEGASFRRNMSLLRKCWLLVAMTLVLYIIEAVIYHLRWLPALGAYIFTCL</sequence>
<keyword evidence="3" id="KW-1185">Reference proteome</keyword>
<name>A0A0G4EQD0_VITBC</name>
<accession>A0A0G4EQD0</accession>
<proteinExistence type="predicted"/>
<gene>
    <name evidence="2" type="ORF">Vbra_4115</name>
</gene>
<keyword evidence="1" id="KW-0472">Membrane</keyword>
<dbReference type="AlphaFoldDB" id="A0A0G4EQD0"/>
<protein>
    <submittedName>
        <fullName evidence="2">Uncharacterized protein</fullName>
    </submittedName>
</protein>
<evidence type="ECO:0000313" key="3">
    <source>
        <dbReference type="Proteomes" id="UP000041254"/>
    </source>
</evidence>